<comment type="caution">
    <text evidence="2">The sequence shown here is derived from an EMBL/GenBank/DDBJ whole genome shotgun (WGS) entry which is preliminary data.</text>
</comment>
<feature type="compositionally biased region" description="Low complexity" evidence="1">
    <location>
        <begin position="43"/>
        <end position="59"/>
    </location>
</feature>
<feature type="compositionally biased region" description="Pro residues" evidence="1">
    <location>
        <begin position="60"/>
        <end position="71"/>
    </location>
</feature>
<organism evidence="2 3">
    <name type="scientific">Ditylenchus destructor</name>
    <dbReference type="NCBI Taxonomy" id="166010"/>
    <lineage>
        <taxon>Eukaryota</taxon>
        <taxon>Metazoa</taxon>
        <taxon>Ecdysozoa</taxon>
        <taxon>Nematoda</taxon>
        <taxon>Chromadorea</taxon>
        <taxon>Rhabditida</taxon>
        <taxon>Tylenchina</taxon>
        <taxon>Tylenchomorpha</taxon>
        <taxon>Sphaerularioidea</taxon>
        <taxon>Anguinidae</taxon>
        <taxon>Anguininae</taxon>
        <taxon>Ditylenchus</taxon>
    </lineage>
</organism>
<evidence type="ECO:0000313" key="3">
    <source>
        <dbReference type="Proteomes" id="UP001201812"/>
    </source>
</evidence>
<feature type="compositionally biased region" description="Low complexity" evidence="1">
    <location>
        <begin position="19"/>
        <end position="30"/>
    </location>
</feature>
<feature type="region of interest" description="Disordered" evidence="1">
    <location>
        <begin position="1"/>
        <end position="97"/>
    </location>
</feature>
<proteinExistence type="predicted"/>
<sequence length="127" mass="14486">MLDGQTFSRRLNRRQLVGPPRRAPTQPQARVNRQQFRPQQPLPAFRRAPFPPQQNRRALPLPPPRPQPPPATTFRRFNAPAGDPGMHMPGMRPPKGVASALNKAKLKDFMQLGSFLMRRHRTLATRS</sequence>
<reference evidence="2" key="1">
    <citation type="submission" date="2022-01" db="EMBL/GenBank/DDBJ databases">
        <title>Genome Sequence Resource for Two Populations of Ditylenchus destructor, the Migratory Endoparasitic Phytonematode.</title>
        <authorList>
            <person name="Zhang H."/>
            <person name="Lin R."/>
            <person name="Xie B."/>
        </authorList>
    </citation>
    <scope>NUCLEOTIDE SEQUENCE</scope>
    <source>
        <strain evidence="2">BazhouSP</strain>
    </source>
</reference>
<dbReference type="Proteomes" id="UP001201812">
    <property type="component" value="Unassembled WGS sequence"/>
</dbReference>
<dbReference type="EMBL" id="JAKKPZ010000001">
    <property type="protein sequence ID" value="KAI1729464.1"/>
    <property type="molecule type" value="Genomic_DNA"/>
</dbReference>
<dbReference type="AlphaFoldDB" id="A0AAD4NL24"/>
<evidence type="ECO:0000313" key="2">
    <source>
        <dbReference type="EMBL" id="KAI1729464.1"/>
    </source>
</evidence>
<protein>
    <submittedName>
        <fullName evidence="2">Uncharacterized protein</fullName>
    </submittedName>
</protein>
<evidence type="ECO:0000256" key="1">
    <source>
        <dbReference type="SAM" id="MobiDB-lite"/>
    </source>
</evidence>
<gene>
    <name evidence="2" type="ORF">DdX_01705</name>
</gene>
<keyword evidence="3" id="KW-1185">Reference proteome</keyword>
<accession>A0AAD4NL24</accession>
<name>A0AAD4NL24_9BILA</name>